<dbReference type="EMBL" id="CP030041">
    <property type="protein sequence ID" value="AWW32989.1"/>
    <property type="molecule type" value="Genomic_DNA"/>
</dbReference>
<evidence type="ECO:0000313" key="1">
    <source>
        <dbReference type="EMBL" id="AWW32989.1"/>
    </source>
</evidence>
<dbReference type="InterPro" id="IPR045538">
    <property type="entry name" value="CIS_TMP"/>
</dbReference>
<keyword evidence="2" id="KW-1185">Reference proteome</keyword>
<protein>
    <submittedName>
        <fullName evidence="1">Uncharacterized protein</fullName>
    </submittedName>
</protein>
<accession>A0A2Z4IQI4</accession>
<proteinExistence type="predicted"/>
<gene>
    <name evidence="1" type="ORF">DN752_00005</name>
</gene>
<evidence type="ECO:0000313" key="2">
    <source>
        <dbReference type="Proteomes" id="UP000248688"/>
    </source>
</evidence>
<dbReference type="Pfam" id="PF19268">
    <property type="entry name" value="CIS_TMP"/>
    <property type="match status" value="1"/>
</dbReference>
<dbReference type="AlphaFoldDB" id="A0A2Z4IQI4"/>
<dbReference type="Proteomes" id="UP000248688">
    <property type="component" value="Chromosome"/>
</dbReference>
<dbReference type="OrthoDB" id="1488184at2"/>
<name>A0A2Z4IQI4_9BACT</name>
<sequence>MSTITNHIVHKVLVQLHIDDQQTAMNIQNQVAAFVHNELFPLLEEYFSDLEQILKGNHLQVSELNIELHSPKQLFGSIGRTTNKLAVDHLLNQFRQQVEQQLRQWSRTIRSSSVIEGSMTKPIRSLNVVNGREKPSENTPSDLTSSQRMVQSIIYIMEHGHRPWWLGEHEKVTFFSQWNTMDATIKDSFKQPALQGFFKNLPYQPNVLKRLIDQFSNDQLGKIYHELMNSNAELTSIQLYKTLVNRVSSSKFRMTFWRMVFGTFSKTYFDKNHIEQAQNLWKIGIVEHPQSHETIFRIIDQIHHTASRLHHQESWSSADTYQQFKSKYNSLISKNISSNNKTTGVTGNKNLVNQLVQLWDATDTITVKEKHNEERWQEEQTTETDEAQLSEGIYVDQAGLVLLHPFISQLFHSTGLMDQDKNIQNKTLAVHLLHYLATKQENAFEQDMVFEKYCCNVGLETSLQREVSLPQQMKDAAEELLQAVIGHWTAIKNTHADTLRAEFFNRQGKLVTQGNHHKLVIERKTQDVLLDQLPWNISLVKFPWKQQLLFVEWGR</sequence>
<dbReference type="KEGG" id="est:DN752_00005"/>
<organism evidence="1 2">
    <name type="scientific">Echinicola strongylocentroti</name>
    <dbReference type="NCBI Taxonomy" id="1795355"/>
    <lineage>
        <taxon>Bacteria</taxon>
        <taxon>Pseudomonadati</taxon>
        <taxon>Bacteroidota</taxon>
        <taxon>Cytophagia</taxon>
        <taxon>Cytophagales</taxon>
        <taxon>Cyclobacteriaceae</taxon>
        <taxon>Echinicola</taxon>
    </lineage>
</organism>
<dbReference type="RefSeq" id="WP_112786361.1">
    <property type="nucleotide sequence ID" value="NZ_CP030041.1"/>
</dbReference>
<reference evidence="1 2" key="1">
    <citation type="submission" date="2018-06" db="EMBL/GenBank/DDBJ databases">
        <title>Echinicola strongylocentroti sp. nov., isolated from a sea urchin Strongylocentrotus intermedius.</title>
        <authorList>
            <person name="Bae S.S."/>
        </authorList>
    </citation>
    <scope>NUCLEOTIDE SEQUENCE [LARGE SCALE GENOMIC DNA]</scope>
    <source>
        <strain evidence="1 2">MEBiC08714</strain>
    </source>
</reference>